<comment type="subunit">
    <text evidence="10">Monomer.</text>
</comment>
<dbReference type="InterPro" id="IPR029063">
    <property type="entry name" value="SAM-dependent_MTases_sf"/>
</dbReference>
<feature type="binding site" evidence="10">
    <location>
        <begin position="334"/>
        <end position="335"/>
    </location>
    <ligand>
        <name>S-adenosyl-L-methionine</name>
        <dbReference type="ChEBI" id="CHEBI:59789"/>
    </ligand>
</feature>
<dbReference type="EMBL" id="ML121540">
    <property type="protein sequence ID" value="RPB24794.1"/>
    <property type="molecule type" value="Genomic_DNA"/>
</dbReference>
<comment type="similarity">
    <text evidence="1">Belongs to the class I-like SAM-binding methyltransferase superfamily. TRM5/TYW2 family.</text>
</comment>
<keyword evidence="5 10" id="KW-0949">S-adenosyl-L-methionine</keyword>
<dbReference type="OrthoDB" id="408788at2759"/>
<proteinExistence type="inferred from homology"/>
<dbReference type="PANTHER" id="PTHR23245:SF36">
    <property type="entry name" value="TRNA (GUANINE(37)-N1)-METHYLTRANSFERASE"/>
    <property type="match status" value="1"/>
</dbReference>
<dbReference type="SUPFAM" id="SSF53335">
    <property type="entry name" value="S-adenosyl-L-methionine-dependent methyltransferases"/>
    <property type="match status" value="1"/>
</dbReference>
<evidence type="ECO:0000256" key="11">
    <source>
        <dbReference type="SAM" id="MobiDB-lite"/>
    </source>
</evidence>
<keyword evidence="7 10" id="KW-0496">Mitochondrion</keyword>
<dbReference type="InterPro" id="IPR056743">
    <property type="entry name" value="TRM5-TYW2-like_MTfase"/>
</dbReference>
<comment type="subcellular location">
    <subcellularLocation>
        <location evidence="10">Mitochondrion matrix</location>
    </subcellularLocation>
    <subcellularLocation>
        <location evidence="10">Nucleus</location>
    </subcellularLocation>
    <subcellularLocation>
        <location evidence="10">Cytoplasm</location>
    </subcellularLocation>
    <text evidence="10">Predominantly in the mitochondria and in the nucleus.</text>
</comment>
<feature type="domain" description="SAM-dependent methyltransferase TRM5/TYW2-type" evidence="12">
    <location>
        <begin position="177"/>
        <end position="485"/>
    </location>
</feature>
<dbReference type="InterPro" id="IPR030382">
    <property type="entry name" value="MeTrfase_TRM5/TYW2"/>
</dbReference>
<dbReference type="HAMAP" id="MF_03152">
    <property type="entry name" value="TRM5"/>
    <property type="match status" value="1"/>
</dbReference>
<evidence type="ECO:0000256" key="9">
    <source>
        <dbReference type="ARBA" id="ARBA00047783"/>
    </source>
</evidence>
<dbReference type="GO" id="GO:0070901">
    <property type="term" value="P:mitochondrial tRNA methylation"/>
    <property type="evidence" value="ECO:0007669"/>
    <property type="project" value="TreeGrafter"/>
</dbReference>
<keyword evidence="3 10" id="KW-0489">Methyltransferase</keyword>
<comment type="function">
    <text evidence="10">Specifically methylates the N1 position of guanosine-37 in various cytoplasmic and mitochondrial tRNAs. Methylation is not dependent on the nature of the nucleoside 5' of the target nucleoside. This is the first step in the biosynthesis of wybutosine (yW), a modified base adjacent to the anticodon of tRNAs and required for accurate decoding.</text>
</comment>
<keyword evidence="2 10" id="KW-0963">Cytoplasm</keyword>
<evidence type="ECO:0000256" key="8">
    <source>
        <dbReference type="ARBA" id="ARBA00023242"/>
    </source>
</evidence>
<dbReference type="InterPro" id="IPR025792">
    <property type="entry name" value="tRNA_Gua_MeTrfase_euk"/>
</dbReference>
<dbReference type="Pfam" id="PF25133">
    <property type="entry name" value="TYW2_N_2"/>
    <property type="match status" value="1"/>
</dbReference>
<gene>
    <name evidence="10" type="primary">TRM5</name>
    <name evidence="13" type="ORF">L211DRAFT_807407</name>
</gene>
<dbReference type="STRING" id="1051890.A0A3N4LPG8"/>
<evidence type="ECO:0000256" key="2">
    <source>
        <dbReference type="ARBA" id="ARBA00022490"/>
    </source>
</evidence>
<keyword evidence="6 10" id="KW-0819">tRNA processing</keyword>
<evidence type="ECO:0000256" key="1">
    <source>
        <dbReference type="ARBA" id="ARBA00009775"/>
    </source>
</evidence>
<sequence length="516" mass="59114">MDTSSPHPGDDMASRLFSPPIQRAMRTLDRSLFRKTVPISGAIVHTPSKMEAIRKACENNILTRAKYKGTILVKLEKSTGGKLEYVHVKKEMKAEMKAVMEQDPEKVYEVKKLIPLHPRIIPKDLSTVPFALRAFIDSKDVDLIPYNLKMEYDDWDYYEIITSILPEDLLEEVPSGYTLTGDIAHLNLREAYLPYKQIIAQVILDKNPIIKTVINKTEEVGVTSEFRTFDMEILAGEPKTEVEVSESGCRFKFDFAKVYWNSRLETEHNRIIKTFKEGEAVADVMAGVGPFAIPAGKKKVYVWANDLNPESYKAMVSNIERNKVGNFVMAHNEDGRDFIRRSVKDLYKLSQSKWGKILVPPKIKYSRSNQTPFDQRPPPAVYRVPPTFNHFVMNLPATAVEFLDAFIGVYTGMEGLFEPYTKTKLPIIHLHIFDAREYEDAHLSICQRITKHINYKMTTEDIEFRDIRLVSPRKRMYCATFRLPPEVAFAGEEGRQGLEEDQYSETPGLEANAWVS</sequence>
<organism evidence="13 14">
    <name type="scientific">Terfezia boudieri ATCC MYA-4762</name>
    <dbReference type="NCBI Taxonomy" id="1051890"/>
    <lineage>
        <taxon>Eukaryota</taxon>
        <taxon>Fungi</taxon>
        <taxon>Dikarya</taxon>
        <taxon>Ascomycota</taxon>
        <taxon>Pezizomycotina</taxon>
        <taxon>Pezizomycetes</taxon>
        <taxon>Pezizales</taxon>
        <taxon>Pezizaceae</taxon>
        <taxon>Terfezia</taxon>
    </lineage>
</organism>
<evidence type="ECO:0000313" key="13">
    <source>
        <dbReference type="EMBL" id="RPB24794.1"/>
    </source>
</evidence>
<dbReference type="Pfam" id="PF02475">
    <property type="entry name" value="TRM5-TYW2_MTfase"/>
    <property type="match status" value="1"/>
</dbReference>
<dbReference type="GO" id="GO:0005634">
    <property type="term" value="C:nucleus"/>
    <property type="evidence" value="ECO:0007669"/>
    <property type="project" value="UniProtKB-SubCell"/>
</dbReference>
<protein>
    <recommendedName>
        <fullName evidence="10">tRNA (guanine(37)-N1)-methyltransferase</fullName>
        <ecNumber evidence="10">2.1.1.228</ecNumber>
    </recommendedName>
    <alternativeName>
        <fullName evidence="10">M1G-methyltransferase</fullName>
    </alternativeName>
    <alternativeName>
        <fullName evidence="10">tRNA [GM37] methyltransferase</fullName>
    </alternativeName>
    <alternativeName>
        <fullName evidence="10">tRNA methyltransferase 5</fullName>
    </alternativeName>
</protein>
<dbReference type="GO" id="GO:0005759">
    <property type="term" value="C:mitochondrial matrix"/>
    <property type="evidence" value="ECO:0007669"/>
    <property type="project" value="UniProtKB-SubCell"/>
</dbReference>
<evidence type="ECO:0000256" key="7">
    <source>
        <dbReference type="ARBA" id="ARBA00023128"/>
    </source>
</evidence>
<comment type="similarity">
    <text evidence="10">Belongs to the TRM5 / TYW2 family.</text>
</comment>
<keyword evidence="8 10" id="KW-0539">Nucleus</keyword>
<evidence type="ECO:0000256" key="4">
    <source>
        <dbReference type="ARBA" id="ARBA00022679"/>
    </source>
</evidence>
<accession>A0A3N4LPG8</accession>
<evidence type="ECO:0000256" key="3">
    <source>
        <dbReference type="ARBA" id="ARBA00022603"/>
    </source>
</evidence>
<feature type="binding site" evidence="10">
    <location>
        <begin position="306"/>
        <end position="307"/>
    </location>
    <ligand>
        <name>S-adenosyl-L-methionine</name>
        <dbReference type="ChEBI" id="CHEBI:59789"/>
    </ligand>
</feature>
<feature type="region of interest" description="Disordered" evidence="11">
    <location>
        <begin position="495"/>
        <end position="516"/>
    </location>
</feature>
<name>A0A3N4LPG8_9PEZI</name>
<dbReference type="InterPro" id="IPR056744">
    <property type="entry name" value="TRM5/TYW2-like_N"/>
</dbReference>
<dbReference type="FunCoup" id="A0A3N4LPG8">
    <property type="interactions" value="1114"/>
</dbReference>
<evidence type="ECO:0000256" key="6">
    <source>
        <dbReference type="ARBA" id="ARBA00022694"/>
    </source>
</evidence>
<dbReference type="EC" id="2.1.1.228" evidence="10"/>
<evidence type="ECO:0000256" key="5">
    <source>
        <dbReference type="ARBA" id="ARBA00022691"/>
    </source>
</evidence>
<dbReference type="PANTHER" id="PTHR23245">
    <property type="entry name" value="TRNA METHYLTRANSFERASE"/>
    <property type="match status" value="1"/>
</dbReference>
<evidence type="ECO:0000256" key="10">
    <source>
        <dbReference type="HAMAP-Rule" id="MF_03152"/>
    </source>
</evidence>
<dbReference type="GO" id="GO:0002939">
    <property type="term" value="P:tRNA N1-guanine methylation"/>
    <property type="evidence" value="ECO:0007669"/>
    <property type="project" value="TreeGrafter"/>
</dbReference>
<dbReference type="GO" id="GO:0052906">
    <property type="term" value="F:tRNA (guanine(37)-N1)-methyltransferase activity"/>
    <property type="evidence" value="ECO:0007669"/>
    <property type="project" value="UniProtKB-UniRule"/>
</dbReference>
<keyword evidence="14" id="KW-1185">Reference proteome</keyword>
<comment type="catalytic activity">
    <reaction evidence="9 10">
        <text>guanosine(37) in tRNA + S-adenosyl-L-methionine = N(1)-methylguanosine(37) in tRNA + S-adenosyl-L-homocysteine + H(+)</text>
        <dbReference type="Rhea" id="RHEA:36899"/>
        <dbReference type="Rhea" id="RHEA-COMP:10145"/>
        <dbReference type="Rhea" id="RHEA-COMP:10147"/>
        <dbReference type="ChEBI" id="CHEBI:15378"/>
        <dbReference type="ChEBI" id="CHEBI:57856"/>
        <dbReference type="ChEBI" id="CHEBI:59789"/>
        <dbReference type="ChEBI" id="CHEBI:73542"/>
        <dbReference type="ChEBI" id="CHEBI:74269"/>
        <dbReference type="EC" id="2.1.1.228"/>
    </reaction>
</comment>
<dbReference type="Proteomes" id="UP000267821">
    <property type="component" value="Unassembled WGS sequence"/>
</dbReference>
<evidence type="ECO:0000313" key="14">
    <source>
        <dbReference type="Proteomes" id="UP000267821"/>
    </source>
</evidence>
<dbReference type="AlphaFoldDB" id="A0A3N4LPG8"/>
<reference evidence="13 14" key="1">
    <citation type="journal article" date="2018" name="Nat. Ecol. Evol.">
        <title>Pezizomycetes genomes reveal the molecular basis of ectomycorrhizal truffle lifestyle.</title>
        <authorList>
            <person name="Murat C."/>
            <person name="Payen T."/>
            <person name="Noel B."/>
            <person name="Kuo A."/>
            <person name="Morin E."/>
            <person name="Chen J."/>
            <person name="Kohler A."/>
            <person name="Krizsan K."/>
            <person name="Balestrini R."/>
            <person name="Da Silva C."/>
            <person name="Montanini B."/>
            <person name="Hainaut M."/>
            <person name="Levati E."/>
            <person name="Barry K.W."/>
            <person name="Belfiori B."/>
            <person name="Cichocki N."/>
            <person name="Clum A."/>
            <person name="Dockter R.B."/>
            <person name="Fauchery L."/>
            <person name="Guy J."/>
            <person name="Iotti M."/>
            <person name="Le Tacon F."/>
            <person name="Lindquist E.A."/>
            <person name="Lipzen A."/>
            <person name="Malagnac F."/>
            <person name="Mello A."/>
            <person name="Molinier V."/>
            <person name="Miyauchi S."/>
            <person name="Poulain J."/>
            <person name="Riccioni C."/>
            <person name="Rubini A."/>
            <person name="Sitrit Y."/>
            <person name="Splivallo R."/>
            <person name="Traeger S."/>
            <person name="Wang M."/>
            <person name="Zifcakova L."/>
            <person name="Wipf D."/>
            <person name="Zambonelli A."/>
            <person name="Paolocci F."/>
            <person name="Nowrousian M."/>
            <person name="Ottonello S."/>
            <person name="Baldrian P."/>
            <person name="Spatafora J.W."/>
            <person name="Henrissat B."/>
            <person name="Nagy L.G."/>
            <person name="Aury J.M."/>
            <person name="Wincker P."/>
            <person name="Grigoriev I.V."/>
            <person name="Bonfante P."/>
            <person name="Martin F.M."/>
        </authorList>
    </citation>
    <scope>NUCLEOTIDE SEQUENCE [LARGE SCALE GENOMIC DNA]</scope>
    <source>
        <strain evidence="13 14">ATCC MYA-4762</strain>
    </source>
</reference>
<dbReference type="FunFam" id="3.30.300.110:FF:000001">
    <property type="entry name" value="tRNA (guanine(37)-N1)-methyltransferase"/>
    <property type="match status" value="1"/>
</dbReference>
<dbReference type="Gene3D" id="3.30.300.110">
    <property type="entry name" value="Met-10+ protein-like domains"/>
    <property type="match status" value="1"/>
</dbReference>
<feature type="binding site" evidence="10">
    <location>
        <position position="268"/>
    </location>
    <ligand>
        <name>S-adenosyl-L-methionine</name>
        <dbReference type="ChEBI" id="CHEBI:59789"/>
    </ligand>
</feature>
<keyword evidence="4 10" id="KW-0808">Transferase</keyword>
<evidence type="ECO:0000259" key="12">
    <source>
        <dbReference type="PROSITE" id="PS51684"/>
    </source>
</evidence>
<feature type="binding site" evidence="10">
    <location>
        <position position="394"/>
    </location>
    <ligand>
        <name>S-adenosyl-L-methionine</name>
        <dbReference type="ChEBI" id="CHEBI:59789"/>
    </ligand>
</feature>
<dbReference type="InParanoid" id="A0A3N4LPG8"/>
<dbReference type="PROSITE" id="PS51684">
    <property type="entry name" value="SAM_MT_TRM5_TYW2"/>
    <property type="match status" value="1"/>
</dbReference>
<dbReference type="Gene3D" id="3.40.50.150">
    <property type="entry name" value="Vaccinia Virus protein VP39"/>
    <property type="match status" value="1"/>
</dbReference>